<keyword evidence="3 9" id="KW-0689">Ribosomal protein</keyword>
<dbReference type="Pfam" id="PF10484">
    <property type="entry name" value="MRP-S23"/>
    <property type="match status" value="1"/>
</dbReference>
<comment type="similarity">
    <text evidence="2">Belongs to the mitochondrion-specific ribosomal protein mS23 family.</text>
</comment>
<organism evidence="8 9">
    <name type="scientific">Nicrophorus vespilloides</name>
    <name type="common">Boreal carrion beetle</name>
    <dbReference type="NCBI Taxonomy" id="110193"/>
    <lineage>
        <taxon>Eukaryota</taxon>
        <taxon>Metazoa</taxon>
        <taxon>Ecdysozoa</taxon>
        <taxon>Arthropoda</taxon>
        <taxon>Hexapoda</taxon>
        <taxon>Insecta</taxon>
        <taxon>Pterygota</taxon>
        <taxon>Neoptera</taxon>
        <taxon>Endopterygota</taxon>
        <taxon>Coleoptera</taxon>
        <taxon>Polyphaga</taxon>
        <taxon>Staphyliniformia</taxon>
        <taxon>Silphidae</taxon>
        <taxon>Nicrophorinae</taxon>
        <taxon>Nicrophorus</taxon>
    </lineage>
</organism>
<evidence type="ECO:0000313" key="9">
    <source>
        <dbReference type="RefSeq" id="XP_017772039.1"/>
    </source>
</evidence>
<evidence type="ECO:0000256" key="1">
    <source>
        <dbReference type="ARBA" id="ARBA00004173"/>
    </source>
</evidence>
<dbReference type="PANTHER" id="PTHR15925">
    <property type="entry name" value="MITOCHONDRIAL RIBOSOMAL PROTEIN S23"/>
    <property type="match status" value="1"/>
</dbReference>
<reference evidence="9" key="1">
    <citation type="submission" date="2025-08" db="UniProtKB">
        <authorList>
            <consortium name="RefSeq"/>
        </authorList>
    </citation>
    <scope>IDENTIFICATION</scope>
    <source>
        <tissue evidence="9">Whole Larva</tissue>
    </source>
</reference>
<feature type="domain" description="Small ribosomal subunit protein mS23 conserved" evidence="7">
    <location>
        <begin position="2"/>
        <end position="127"/>
    </location>
</feature>
<evidence type="ECO:0000256" key="3">
    <source>
        <dbReference type="ARBA" id="ARBA00022980"/>
    </source>
</evidence>
<evidence type="ECO:0000256" key="6">
    <source>
        <dbReference type="ARBA" id="ARBA00035137"/>
    </source>
</evidence>
<dbReference type="InterPro" id="IPR019520">
    <property type="entry name" value="Ribosomal_mS23_met"/>
</dbReference>
<accession>A0ABM1MBT9</accession>
<sequence length="167" mass="19210">MASSRLEKIGTIYTRTRGLLQSGAMSWNDRPLWYDIYEAFPPKEEPRYDRPAPNMQVKEILYEEDIIRAKVHSHFKSVGTVNLRNNQTQTLTQKFIDCYNKLGAQYGNEADSQILFDETLDILKKERELKAIEASEDSSAGVNITTNFTEAKKQQAVNINVKDIFKD</sequence>
<keyword evidence="4" id="KW-0496">Mitochondrion</keyword>
<gene>
    <name evidence="9" type="primary">LOC108559310</name>
</gene>
<evidence type="ECO:0000256" key="5">
    <source>
        <dbReference type="ARBA" id="ARBA00023274"/>
    </source>
</evidence>
<evidence type="ECO:0000256" key="2">
    <source>
        <dbReference type="ARBA" id="ARBA00009864"/>
    </source>
</evidence>
<protein>
    <recommendedName>
        <fullName evidence="6">Small ribosomal subunit protein mS23</fullName>
    </recommendedName>
</protein>
<dbReference type="GO" id="GO:0005840">
    <property type="term" value="C:ribosome"/>
    <property type="evidence" value="ECO:0007669"/>
    <property type="project" value="UniProtKB-KW"/>
</dbReference>
<dbReference type="RefSeq" id="XP_017772039.1">
    <property type="nucleotide sequence ID" value="XM_017916550.1"/>
</dbReference>
<proteinExistence type="inferred from homology"/>
<comment type="subcellular location">
    <subcellularLocation>
        <location evidence="1">Mitochondrion</location>
    </subcellularLocation>
</comment>
<dbReference type="Proteomes" id="UP000695000">
    <property type="component" value="Unplaced"/>
</dbReference>
<dbReference type="GeneID" id="108559310"/>
<keyword evidence="8" id="KW-1185">Reference proteome</keyword>
<dbReference type="CDD" id="cd23701">
    <property type="entry name" value="At1g26750"/>
    <property type="match status" value="1"/>
</dbReference>
<dbReference type="InterPro" id="IPR023611">
    <property type="entry name" value="mS23_dom_met"/>
</dbReference>
<dbReference type="InterPro" id="IPR059242">
    <property type="entry name" value="mS23_dom"/>
</dbReference>
<evidence type="ECO:0000256" key="4">
    <source>
        <dbReference type="ARBA" id="ARBA00023128"/>
    </source>
</evidence>
<evidence type="ECO:0000313" key="8">
    <source>
        <dbReference type="Proteomes" id="UP000695000"/>
    </source>
</evidence>
<keyword evidence="5" id="KW-0687">Ribonucleoprotein</keyword>
<evidence type="ECO:0000259" key="7">
    <source>
        <dbReference type="Pfam" id="PF10484"/>
    </source>
</evidence>
<name>A0ABM1MBT9_NICVS</name>
<dbReference type="PANTHER" id="PTHR15925:SF2">
    <property type="entry name" value="SMALL RIBOSOMAL SUBUNIT PROTEIN MS23"/>
    <property type="match status" value="1"/>
</dbReference>